<dbReference type="AlphaFoldDB" id="Q4S3V2"/>
<reference evidence="2" key="2">
    <citation type="submission" date="2004-02" db="EMBL/GenBank/DDBJ databases">
        <authorList>
            <consortium name="Genoscope"/>
            <consortium name="Whitehead Institute Centre for Genome Research"/>
        </authorList>
    </citation>
    <scope>NUCLEOTIDE SEQUENCE</scope>
</reference>
<evidence type="ECO:0000256" key="1">
    <source>
        <dbReference type="SAM" id="MobiDB-lite"/>
    </source>
</evidence>
<proteinExistence type="predicted"/>
<name>Q4S3V2_TETNG</name>
<evidence type="ECO:0000313" key="2">
    <source>
        <dbReference type="EMBL" id="CAG04680.1"/>
    </source>
</evidence>
<protein>
    <submittedName>
        <fullName evidence="2">(spotted green pufferfish) hypothetical protein</fullName>
    </submittedName>
</protein>
<dbReference type="EMBL" id="CAAE01014744">
    <property type="protein sequence ID" value="CAG04680.1"/>
    <property type="molecule type" value="Genomic_DNA"/>
</dbReference>
<feature type="compositionally biased region" description="Basic and acidic residues" evidence="1">
    <location>
        <begin position="46"/>
        <end position="66"/>
    </location>
</feature>
<feature type="region of interest" description="Disordered" evidence="1">
    <location>
        <begin position="41"/>
        <end position="66"/>
    </location>
</feature>
<reference evidence="2" key="1">
    <citation type="journal article" date="2004" name="Nature">
        <title>Genome duplication in the teleost fish Tetraodon nigroviridis reveals the early vertebrate proto-karyotype.</title>
        <authorList>
            <person name="Jaillon O."/>
            <person name="Aury J.-M."/>
            <person name="Brunet F."/>
            <person name="Petit J.-L."/>
            <person name="Stange-Thomann N."/>
            <person name="Mauceli E."/>
            <person name="Bouneau L."/>
            <person name="Fischer C."/>
            <person name="Ozouf-Costaz C."/>
            <person name="Bernot A."/>
            <person name="Nicaud S."/>
            <person name="Jaffe D."/>
            <person name="Fisher S."/>
            <person name="Lutfalla G."/>
            <person name="Dossat C."/>
            <person name="Segurens B."/>
            <person name="Dasilva C."/>
            <person name="Salanoubat M."/>
            <person name="Levy M."/>
            <person name="Boudet N."/>
            <person name="Castellano S."/>
            <person name="Anthouard V."/>
            <person name="Jubin C."/>
            <person name="Castelli V."/>
            <person name="Katinka M."/>
            <person name="Vacherie B."/>
            <person name="Biemont C."/>
            <person name="Skalli Z."/>
            <person name="Cattolico L."/>
            <person name="Poulain J."/>
            <person name="De Berardinis V."/>
            <person name="Cruaud C."/>
            <person name="Duprat S."/>
            <person name="Brottier P."/>
            <person name="Coutanceau J.-P."/>
            <person name="Gouzy J."/>
            <person name="Parra G."/>
            <person name="Lardier G."/>
            <person name="Chapple C."/>
            <person name="McKernan K.J."/>
            <person name="McEwan P."/>
            <person name="Bosak S."/>
            <person name="Kellis M."/>
            <person name="Volff J.-N."/>
            <person name="Guigo R."/>
            <person name="Zody M.C."/>
            <person name="Mesirov J."/>
            <person name="Lindblad-Toh K."/>
            <person name="Birren B."/>
            <person name="Nusbaum C."/>
            <person name="Kahn D."/>
            <person name="Robinson-Rechavi M."/>
            <person name="Laudet V."/>
            <person name="Schachter V."/>
            <person name="Quetier F."/>
            <person name="Saurin W."/>
            <person name="Scarpelli C."/>
            <person name="Wincker P."/>
            <person name="Lander E.S."/>
            <person name="Weissenbach J."/>
            <person name="Roest Crollius H."/>
        </authorList>
    </citation>
    <scope>NUCLEOTIDE SEQUENCE [LARGE SCALE GENOMIC DNA]</scope>
</reference>
<comment type="caution">
    <text evidence="2">The sequence shown here is derived from an EMBL/GenBank/DDBJ whole genome shotgun (WGS) entry which is preliminary data.</text>
</comment>
<dbReference type="KEGG" id="tng:GSTEN00024479G001"/>
<feature type="non-terminal residue" evidence="2">
    <location>
        <position position="1"/>
    </location>
</feature>
<gene>
    <name evidence="2" type="ORF">GSTENG00024479001</name>
</gene>
<accession>Q4S3V2</accession>
<sequence length="66" mass="7625">FDMPNTCGGKSQSFHSEGFCRCNWSGSGDLRHAVKSTVCRHRGERRRLEGGRPPRREPLECREHLR</sequence>
<organism evidence="2">
    <name type="scientific">Tetraodon nigroviridis</name>
    <name type="common">Spotted green pufferfish</name>
    <name type="synonym">Chelonodon nigroviridis</name>
    <dbReference type="NCBI Taxonomy" id="99883"/>
    <lineage>
        <taxon>Eukaryota</taxon>
        <taxon>Metazoa</taxon>
        <taxon>Chordata</taxon>
        <taxon>Craniata</taxon>
        <taxon>Vertebrata</taxon>
        <taxon>Euteleostomi</taxon>
        <taxon>Actinopterygii</taxon>
        <taxon>Neopterygii</taxon>
        <taxon>Teleostei</taxon>
        <taxon>Neoteleostei</taxon>
        <taxon>Acanthomorphata</taxon>
        <taxon>Eupercaria</taxon>
        <taxon>Tetraodontiformes</taxon>
        <taxon>Tetradontoidea</taxon>
        <taxon>Tetraodontidae</taxon>
        <taxon>Tetraodon</taxon>
    </lineage>
</organism>